<reference evidence="3" key="1">
    <citation type="journal article" date="2019" name="Int. J. Syst. Evol. Microbiol.">
        <title>The Global Catalogue of Microorganisms (GCM) 10K type strain sequencing project: providing services to taxonomists for standard genome sequencing and annotation.</title>
        <authorList>
            <consortium name="The Broad Institute Genomics Platform"/>
            <consortium name="The Broad Institute Genome Sequencing Center for Infectious Disease"/>
            <person name="Wu L."/>
            <person name="Ma J."/>
        </authorList>
    </citation>
    <scope>NUCLEOTIDE SEQUENCE [LARGE SCALE GENOMIC DNA]</scope>
    <source>
        <strain evidence="3">CGMCC 1.15959</strain>
    </source>
</reference>
<dbReference type="Proteomes" id="UP000619041">
    <property type="component" value="Unassembled WGS sequence"/>
</dbReference>
<dbReference type="PANTHER" id="PTHR11178">
    <property type="entry name" value="IRON-SULFUR CLUSTER SCAFFOLD PROTEIN NFU-RELATED"/>
    <property type="match status" value="1"/>
</dbReference>
<evidence type="ECO:0000313" key="2">
    <source>
        <dbReference type="EMBL" id="GGD87590.1"/>
    </source>
</evidence>
<name>A0ABQ1S2U5_9SPHN</name>
<accession>A0ABQ1S2U5</accession>
<dbReference type="SUPFAM" id="SSF117916">
    <property type="entry name" value="Fe-S cluster assembly (FSCA) domain-like"/>
    <property type="match status" value="1"/>
</dbReference>
<evidence type="ECO:0000313" key="3">
    <source>
        <dbReference type="Proteomes" id="UP000619041"/>
    </source>
</evidence>
<proteinExistence type="predicted"/>
<dbReference type="InterPro" id="IPR034904">
    <property type="entry name" value="FSCA_dom_sf"/>
</dbReference>
<keyword evidence="3" id="KW-1185">Reference proteome</keyword>
<dbReference type="Gene3D" id="3.30.300.130">
    <property type="entry name" value="Fe-S cluster assembly (FSCA)"/>
    <property type="match status" value="1"/>
</dbReference>
<organism evidence="2 3">
    <name type="scientific">Tsuneonella deserti</name>
    <dbReference type="NCBI Taxonomy" id="2035528"/>
    <lineage>
        <taxon>Bacteria</taxon>
        <taxon>Pseudomonadati</taxon>
        <taxon>Pseudomonadota</taxon>
        <taxon>Alphaproteobacteria</taxon>
        <taxon>Sphingomonadales</taxon>
        <taxon>Erythrobacteraceae</taxon>
        <taxon>Tsuneonella</taxon>
    </lineage>
</organism>
<dbReference type="EMBL" id="BMKL01000001">
    <property type="protein sequence ID" value="GGD87590.1"/>
    <property type="molecule type" value="Genomic_DNA"/>
</dbReference>
<sequence>MLLVVLNAWVTLTNEASALSIISTMRAKSDREGPLGEVERHIEEVLDRYVRHLLAKDGGEAALVRFDAAEGTAWVRMGGACGGCPSGTTTLKRTIEQTVVRWVPEVKRVHAVADAGTPMEDPKARFRRWVAAKWGKS</sequence>
<feature type="domain" description="NIF system FeS cluster assembly NifU C-terminal" evidence="1">
    <location>
        <begin position="42"/>
        <end position="109"/>
    </location>
</feature>
<gene>
    <name evidence="2" type="ORF">GCM10011515_03950</name>
</gene>
<dbReference type="Pfam" id="PF01106">
    <property type="entry name" value="NifU"/>
    <property type="match status" value="1"/>
</dbReference>
<protein>
    <recommendedName>
        <fullName evidence="1">NIF system FeS cluster assembly NifU C-terminal domain-containing protein</fullName>
    </recommendedName>
</protein>
<evidence type="ECO:0000259" key="1">
    <source>
        <dbReference type="Pfam" id="PF01106"/>
    </source>
</evidence>
<comment type="caution">
    <text evidence="2">The sequence shown here is derived from an EMBL/GenBank/DDBJ whole genome shotgun (WGS) entry which is preliminary data.</text>
</comment>
<dbReference type="InterPro" id="IPR001075">
    <property type="entry name" value="NIF_FeS_clus_asmbl_NifU_C"/>
</dbReference>